<dbReference type="Proteomes" id="UP000220914">
    <property type="component" value="Unassembled WGS sequence"/>
</dbReference>
<keyword evidence="2" id="KW-1185">Reference proteome</keyword>
<name>A0A2A7N8S8_MYCAG</name>
<evidence type="ECO:0000313" key="1">
    <source>
        <dbReference type="EMBL" id="PEG40183.1"/>
    </source>
</evidence>
<accession>A0A2A7N8S8</accession>
<dbReference type="AlphaFoldDB" id="A0A2A7N8S8"/>
<evidence type="ECO:0000313" key="2">
    <source>
        <dbReference type="Proteomes" id="UP000220914"/>
    </source>
</evidence>
<dbReference type="RefSeq" id="WP_097939546.1">
    <property type="nucleotide sequence ID" value="NZ_BLKS01000004.1"/>
</dbReference>
<proteinExistence type="predicted"/>
<comment type="caution">
    <text evidence="1">The sequence shown here is derived from an EMBL/GenBank/DDBJ whole genome shotgun (WGS) entry which is preliminary data.</text>
</comment>
<protein>
    <submittedName>
        <fullName evidence="1">Uncharacterized protein</fullName>
    </submittedName>
</protein>
<dbReference type="OrthoDB" id="4738397at2"/>
<reference evidence="1 2" key="1">
    <citation type="submission" date="2017-10" db="EMBL/GenBank/DDBJ databases">
        <title>The new phylogeny of genus Mycobacterium.</title>
        <authorList>
            <person name="Tortoli E."/>
            <person name="Trovato A."/>
            <person name="Cirillo D.M."/>
        </authorList>
    </citation>
    <scope>NUCLEOTIDE SEQUENCE [LARGE SCALE GENOMIC DNA]</scope>
    <source>
        <strain evidence="1 2">CCUG37673</strain>
    </source>
</reference>
<sequence>MTQFDAISTANLVPTPELVERLIEEKPRCWSWAAFVSVLFQRWAAVEERKVRQVLGARSPTGPHLNTGHAVKEFVSRHMRDCDDLTKQCHALLADPSFRDAFGAPDDESTADAAGIVRAANRVGDFYVRFLELAEECQRCSVPEQYTEFMDDCTRWMNLPLHDFGEFLNDVLMAFEELQRRVALGERYIRLDPVSLPMTTDDQLIWSIMDRLRAIN</sequence>
<organism evidence="1 2">
    <name type="scientific">Mycolicibacterium agri</name>
    <name type="common">Mycobacterium agri</name>
    <dbReference type="NCBI Taxonomy" id="36811"/>
    <lineage>
        <taxon>Bacteria</taxon>
        <taxon>Bacillati</taxon>
        <taxon>Actinomycetota</taxon>
        <taxon>Actinomycetes</taxon>
        <taxon>Mycobacteriales</taxon>
        <taxon>Mycobacteriaceae</taxon>
        <taxon>Mycolicibacterium</taxon>
    </lineage>
</organism>
<dbReference type="EMBL" id="PDCP01000011">
    <property type="protein sequence ID" value="PEG40183.1"/>
    <property type="molecule type" value="Genomic_DNA"/>
</dbReference>
<gene>
    <name evidence="1" type="ORF">CQY20_07980</name>
</gene>